<proteinExistence type="predicted"/>
<gene>
    <name evidence="1" type="ORF">Fmac_016591</name>
</gene>
<accession>A0ABD1MHW5</accession>
<dbReference type="Proteomes" id="UP001603857">
    <property type="component" value="Unassembled WGS sequence"/>
</dbReference>
<keyword evidence="2" id="KW-1185">Reference proteome</keyword>
<name>A0ABD1MHW5_9FABA</name>
<evidence type="ECO:0000313" key="1">
    <source>
        <dbReference type="EMBL" id="KAL2335378.1"/>
    </source>
</evidence>
<sequence>MDLICCKVPIDLGILPDKLLFAKFKTFKLRNFSQQSGSGPSSELLDRSRLDKFIGGVAQKEEINLENLLLDRNKLCILGEE</sequence>
<dbReference type="AlphaFoldDB" id="A0ABD1MHW5"/>
<evidence type="ECO:0000313" key="2">
    <source>
        <dbReference type="Proteomes" id="UP001603857"/>
    </source>
</evidence>
<protein>
    <submittedName>
        <fullName evidence="1">Uncharacterized protein</fullName>
    </submittedName>
</protein>
<organism evidence="1 2">
    <name type="scientific">Flemingia macrophylla</name>
    <dbReference type="NCBI Taxonomy" id="520843"/>
    <lineage>
        <taxon>Eukaryota</taxon>
        <taxon>Viridiplantae</taxon>
        <taxon>Streptophyta</taxon>
        <taxon>Embryophyta</taxon>
        <taxon>Tracheophyta</taxon>
        <taxon>Spermatophyta</taxon>
        <taxon>Magnoliopsida</taxon>
        <taxon>eudicotyledons</taxon>
        <taxon>Gunneridae</taxon>
        <taxon>Pentapetalae</taxon>
        <taxon>rosids</taxon>
        <taxon>fabids</taxon>
        <taxon>Fabales</taxon>
        <taxon>Fabaceae</taxon>
        <taxon>Papilionoideae</taxon>
        <taxon>50 kb inversion clade</taxon>
        <taxon>NPAAA clade</taxon>
        <taxon>indigoferoid/millettioid clade</taxon>
        <taxon>Phaseoleae</taxon>
        <taxon>Flemingia</taxon>
    </lineage>
</organism>
<comment type="caution">
    <text evidence="1">The sequence shown here is derived from an EMBL/GenBank/DDBJ whole genome shotgun (WGS) entry which is preliminary data.</text>
</comment>
<reference evidence="1 2" key="1">
    <citation type="submission" date="2024-08" db="EMBL/GenBank/DDBJ databases">
        <title>Insights into the chromosomal genome structure of Flemingia macrophylla.</title>
        <authorList>
            <person name="Ding Y."/>
            <person name="Zhao Y."/>
            <person name="Bi W."/>
            <person name="Wu M."/>
            <person name="Zhao G."/>
            <person name="Gong Y."/>
            <person name="Li W."/>
            <person name="Zhang P."/>
        </authorList>
    </citation>
    <scope>NUCLEOTIDE SEQUENCE [LARGE SCALE GENOMIC DNA]</scope>
    <source>
        <strain evidence="1">DYQJB</strain>
        <tissue evidence="1">Leaf</tissue>
    </source>
</reference>
<dbReference type="EMBL" id="JBGMDY010000005">
    <property type="protein sequence ID" value="KAL2335378.1"/>
    <property type="molecule type" value="Genomic_DNA"/>
</dbReference>